<dbReference type="PANTHER" id="PTHR21052:SF0">
    <property type="entry name" value="ALPHA-KETOGLUTARATE-DEPENDENT DIOXYGENASE ALKB HOMOLOG 7, MITOCHONDRIAL"/>
    <property type="match status" value="1"/>
</dbReference>
<evidence type="ECO:0000256" key="1">
    <source>
        <dbReference type="ARBA" id="ARBA00007879"/>
    </source>
</evidence>
<dbReference type="KEGG" id="qsa:O6P43_010761"/>
<dbReference type="InterPro" id="IPR037151">
    <property type="entry name" value="AlkB-like_sf"/>
</dbReference>
<dbReference type="AlphaFoldDB" id="A0AAD7Q145"/>
<dbReference type="InterPro" id="IPR027450">
    <property type="entry name" value="AlkB-like"/>
</dbReference>
<accession>A0AAD7Q145</accession>
<dbReference type="Gene3D" id="2.60.120.590">
    <property type="entry name" value="Alpha-ketoglutarate-dependent dioxygenase AlkB-like"/>
    <property type="match status" value="1"/>
</dbReference>
<dbReference type="GO" id="GO:0006974">
    <property type="term" value="P:DNA damage response"/>
    <property type="evidence" value="ECO:0007669"/>
    <property type="project" value="InterPro"/>
</dbReference>
<keyword evidence="4" id="KW-1185">Reference proteome</keyword>
<dbReference type="GO" id="GO:0005759">
    <property type="term" value="C:mitochondrial matrix"/>
    <property type="evidence" value="ECO:0007669"/>
    <property type="project" value="TreeGrafter"/>
</dbReference>
<dbReference type="PANTHER" id="PTHR21052">
    <property type="entry name" value="SPERMATOGENESIS ASSOCIATED 11-RELATED"/>
    <property type="match status" value="1"/>
</dbReference>
<dbReference type="Pfam" id="PF13532">
    <property type="entry name" value="2OG-FeII_Oxy_2"/>
    <property type="match status" value="1"/>
</dbReference>
<reference evidence="3" key="1">
    <citation type="journal article" date="2023" name="Science">
        <title>Elucidation of the pathway for biosynthesis of saponin adjuvants from the soapbark tree.</title>
        <authorList>
            <person name="Reed J."/>
            <person name="Orme A."/>
            <person name="El-Demerdash A."/>
            <person name="Owen C."/>
            <person name="Martin L.B.B."/>
            <person name="Misra R.C."/>
            <person name="Kikuchi S."/>
            <person name="Rejzek M."/>
            <person name="Martin A.C."/>
            <person name="Harkess A."/>
            <person name="Leebens-Mack J."/>
            <person name="Louveau T."/>
            <person name="Stephenson M.J."/>
            <person name="Osbourn A."/>
        </authorList>
    </citation>
    <scope>NUCLEOTIDE SEQUENCE</scope>
    <source>
        <strain evidence="3">S10</strain>
    </source>
</reference>
<organism evidence="3 4">
    <name type="scientific">Quillaja saponaria</name>
    <name type="common">Soap bark tree</name>
    <dbReference type="NCBI Taxonomy" id="32244"/>
    <lineage>
        <taxon>Eukaryota</taxon>
        <taxon>Viridiplantae</taxon>
        <taxon>Streptophyta</taxon>
        <taxon>Embryophyta</taxon>
        <taxon>Tracheophyta</taxon>
        <taxon>Spermatophyta</taxon>
        <taxon>Magnoliopsida</taxon>
        <taxon>eudicotyledons</taxon>
        <taxon>Gunneridae</taxon>
        <taxon>Pentapetalae</taxon>
        <taxon>rosids</taxon>
        <taxon>fabids</taxon>
        <taxon>Fabales</taxon>
        <taxon>Quillajaceae</taxon>
        <taxon>Quillaja</taxon>
    </lineage>
</organism>
<evidence type="ECO:0000313" key="3">
    <source>
        <dbReference type="EMBL" id="KAJ7972947.1"/>
    </source>
</evidence>
<dbReference type="InterPro" id="IPR005123">
    <property type="entry name" value="Oxoglu/Fe-dep_dioxygenase_dom"/>
</dbReference>
<comment type="caution">
    <text evidence="3">The sequence shown here is derived from an EMBL/GenBank/DDBJ whole genome shotgun (WGS) entry which is preliminary data.</text>
</comment>
<dbReference type="SUPFAM" id="SSF51197">
    <property type="entry name" value="Clavaminate synthase-like"/>
    <property type="match status" value="1"/>
</dbReference>
<protein>
    <submittedName>
        <fullName evidence="3">Alkylated DNA repair protein alkB-like 8</fullName>
    </submittedName>
</protein>
<sequence>MVVHRLSLSQTTIFFARQQLKKVRLLLPSTHASKITVGNWRKKTIYAMHREGLELNEGWFNEASQNQAMRFGDLPEWAMELSDAICESVLLSDAMDLGSSGGDEETCAFPSDLLWRKPLFNQLIVNLYKPGEGICAHVDLLRFEDGIAIVSLESSCVMHFTRVERIDYDIVKEGQLDPLIEKVPVLLTPGSLVLLSGEARYLWKHEINRLPGFQMWEGQELNQMTRMSITLRKLCKT</sequence>
<dbReference type="EMBL" id="JARAOO010000004">
    <property type="protein sequence ID" value="KAJ7972947.1"/>
    <property type="molecule type" value="Genomic_DNA"/>
</dbReference>
<dbReference type="GO" id="GO:0006631">
    <property type="term" value="P:fatty acid metabolic process"/>
    <property type="evidence" value="ECO:0007669"/>
    <property type="project" value="TreeGrafter"/>
</dbReference>
<name>A0AAD7Q145_QUISA</name>
<dbReference type="PROSITE" id="PS51471">
    <property type="entry name" value="FE2OG_OXY"/>
    <property type="match status" value="1"/>
</dbReference>
<gene>
    <name evidence="3" type="ORF">O6P43_010761</name>
</gene>
<feature type="domain" description="Fe2OG dioxygenase" evidence="2">
    <location>
        <begin position="119"/>
        <end position="235"/>
    </location>
</feature>
<proteinExistence type="inferred from homology"/>
<evidence type="ECO:0000259" key="2">
    <source>
        <dbReference type="PROSITE" id="PS51471"/>
    </source>
</evidence>
<dbReference type="Proteomes" id="UP001163823">
    <property type="component" value="Chromosome 4"/>
</dbReference>
<dbReference type="InterPro" id="IPR032870">
    <property type="entry name" value="ALKBH7-like"/>
</dbReference>
<evidence type="ECO:0000313" key="4">
    <source>
        <dbReference type="Proteomes" id="UP001163823"/>
    </source>
</evidence>
<comment type="similarity">
    <text evidence="1">Belongs to the alkB family.</text>
</comment>